<evidence type="ECO:0000256" key="2">
    <source>
        <dbReference type="ARBA" id="ARBA00022630"/>
    </source>
</evidence>
<dbReference type="PRINTS" id="PR00420">
    <property type="entry name" value="RNGMNOXGNASE"/>
</dbReference>
<feature type="compositionally biased region" description="Low complexity" evidence="4">
    <location>
        <begin position="398"/>
        <end position="411"/>
    </location>
</feature>
<dbReference type="InterPro" id="IPR002938">
    <property type="entry name" value="FAD-bd"/>
</dbReference>
<reference evidence="6" key="1">
    <citation type="submission" date="2022-10" db="EMBL/GenBank/DDBJ databases">
        <title>The complete genomes of actinobacterial strains from the NBC collection.</title>
        <authorList>
            <person name="Joergensen T.S."/>
            <person name="Alvarez Arevalo M."/>
            <person name="Sterndorff E.B."/>
            <person name="Faurdal D."/>
            <person name="Vuksanovic O."/>
            <person name="Mourched A.-S."/>
            <person name="Charusanti P."/>
            <person name="Shaw S."/>
            <person name="Blin K."/>
            <person name="Weber T."/>
        </authorList>
    </citation>
    <scope>NUCLEOTIDE SEQUENCE</scope>
    <source>
        <strain evidence="6">NBC_00248</strain>
    </source>
</reference>
<dbReference type="Pfam" id="PF01494">
    <property type="entry name" value="FAD_binding_3"/>
    <property type="match status" value="1"/>
</dbReference>
<dbReference type="PROSITE" id="PS51257">
    <property type="entry name" value="PROKAR_LIPOPROTEIN"/>
    <property type="match status" value="1"/>
</dbReference>
<dbReference type="PANTHER" id="PTHR43004">
    <property type="entry name" value="TRK SYSTEM POTASSIUM UPTAKE PROTEIN"/>
    <property type="match status" value="1"/>
</dbReference>
<comment type="cofactor">
    <cofactor evidence="1">
        <name>FAD</name>
        <dbReference type="ChEBI" id="CHEBI:57692"/>
    </cofactor>
</comment>
<feature type="region of interest" description="Disordered" evidence="4">
    <location>
        <begin position="396"/>
        <end position="457"/>
    </location>
</feature>
<accession>A0ABZ1T6R0</accession>
<protein>
    <submittedName>
        <fullName evidence="6">FAD-dependent monooxygenase</fullName>
    </submittedName>
</protein>
<keyword evidence="6" id="KW-0503">Monooxygenase</keyword>
<dbReference type="EMBL" id="CP108090">
    <property type="protein sequence ID" value="WUQ10014.1"/>
    <property type="molecule type" value="Genomic_DNA"/>
</dbReference>
<feature type="domain" description="FAD-binding" evidence="5">
    <location>
        <begin position="16"/>
        <end position="352"/>
    </location>
</feature>
<evidence type="ECO:0000313" key="8">
    <source>
        <dbReference type="Proteomes" id="UP001432039"/>
    </source>
</evidence>
<dbReference type="SUPFAM" id="SSF51905">
    <property type="entry name" value="FAD/NAD(P)-binding domain"/>
    <property type="match status" value="1"/>
</dbReference>
<evidence type="ECO:0000256" key="3">
    <source>
        <dbReference type="ARBA" id="ARBA00022827"/>
    </source>
</evidence>
<evidence type="ECO:0000256" key="1">
    <source>
        <dbReference type="ARBA" id="ARBA00001974"/>
    </source>
</evidence>
<keyword evidence="8" id="KW-1185">Reference proteome</keyword>
<evidence type="ECO:0000313" key="7">
    <source>
        <dbReference type="EMBL" id="WUQ17593.1"/>
    </source>
</evidence>
<evidence type="ECO:0000256" key="4">
    <source>
        <dbReference type="SAM" id="MobiDB-lite"/>
    </source>
</evidence>
<gene>
    <name evidence="6" type="ORF">OG517_00260</name>
    <name evidence="7" type="ORF">OG517_42910</name>
</gene>
<dbReference type="InterPro" id="IPR036188">
    <property type="entry name" value="FAD/NAD-bd_sf"/>
</dbReference>
<proteinExistence type="predicted"/>
<name>A0ABZ1T6R0_STRVG</name>
<feature type="region of interest" description="Disordered" evidence="4">
    <location>
        <begin position="488"/>
        <end position="513"/>
    </location>
</feature>
<organism evidence="6 8">
    <name type="scientific">Streptomyces virginiae</name>
    <name type="common">Streptomyces cinnamonensis</name>
    <dbReference type="NCBI Taxonomy" id="1961"/>
    <lineage>
        <taxon>Bacteria</taxon>
        <taxon>Bacillati</taxon>
        <taxon>Actinomycetota</taxon>
        <taxon>Actinomycetes</taxon>
        <taxon>Kitasatosporales</taxon>
        <taxon>Streptomycetaceae</taxon>
        <taxon>Streptomyces</taxon>
    </lineage>
</organism>
<keyword evidence="3" id="KW-0274">FAD</keyword>
<evidence type="ECO:0000313" key="6">
    <source>
        <dbReference type="EMBL" id="WUQ10014.1"/>
    </source>
</evidence>
<dbReference type="InterPro" id="IPR050641">
    <property type="entry name" value="RIFMO-like"/>
</dbReference>
<sequence length="513" mass="54736">MNRNTPGARANDHRTTDVLVVGAGPTGLMLGCLLRHHGIACTVIDQRDTIDPRTRAVMVHAAGLEILDALGLRTAVEDRGVRQTRIDFHTRHEALFTVDFTGLDTAFPYYVNVPQPEVEAVLADRFTATGGRLLRGLRYTGHQQDEHGVTAATVADDGPHTLTARHLVGADGASSAVRTALGIDFPGITYPMSYLLAEGAPLLPADPDASAMYIGPAGAVSLLPLPQGTVRIAGPVSPEALDRDSELSTRHFQETVDTLGFGPALRFERVDRIAHYQVHERLAERFTHGRTVLAGDAAHLNSPAGGQAMNTGFGDAWALAWRLDALLTGPPAPLLADYDRERRAAAAEVARTTGVLGLLDAMRHATTEPARSSVQESLTGYAEAWSQLYLRYHPTPAPAATPSGAAPAPDATTRHRPLPARTGHRLHPGARVPGHRPEPGHHTWLHLPGATPDRTHLPPLTRTAELTPTQRAWLPTGATAVLVRPDGHVARTVPADPDTTTAGATAETEKEAA</sequence>
<dbReference type="PANTHER" id="PTHR43004:SF19">
    <property type="entry name" value="BINDING MONOOXYGENASE, PUTATIVE (JCVI)-RELATED"/>
    <property type="match status" value="1"/>
</dbReference>
<dbReference type="Gene3D" id="3.30.70.2450">
    <property type="match status" value="1"/>
</dbReference>
<dbReference type="Proteomes" id="UP001432039">
    <property type="component" value="Chromosome"/>
</dbReference>
<keyword evidence="6" id="KW-0560">Oxidoreductase</keyword>
<dbReference type="Gene3D" id="3.50.50.60">
    <property type="entry name" value="FAD/NAD(P)-binding domain"/>
    <property type="match status" value="1"/>
</dbReference>
<dbReference type="EMBL" id="CP108090">
    <property type="protein sequence ID" value="WUQ17593.1"/>
    <property type="molecule type" value="Genomic_DNA"/>
</dbReference>
<dbReference type="RefSeq" id="WP_328959583.1">
    <property type="nucleotide sequence ID" value="NZ_CP108090.1"/>
</dbReference>
<evidence type="ECO:0000259" key="5">
    <source>
        <dbReference type="Pfam" id="PF01494"/>
    </source>
</evidence>
<dbReference type="GO" id="GO:0004497">
    <property type="term" value="F:monooxygenase activity"/>
    <property type="evidence" value="ECO:0007669"/>
    <property type="project" value="UniProtKB-KW"/>
</dbReference>
<feature type="compositionally biased region" description="Basic residues" evidence="4">
    <location>
        <begin position="414"/>
        <end position="428"/>
    </location>
</feature>
<keyword evidence="2" id="KW-0285">Flavoprotein</keyword>